<protein>
    <submittedName>
        <fullName evidence="15">Trimeric autotransporter adhesin</fullName>
    </submittedName>
</protein>
<evidence type="ECO:0000256" key="5">
    <source>
        <dbReference type="ARBA" id="ARBA00022452"/>
    </source>
</evidence>
<evidence type="ECO:0000313" key="15">
    <source>
        <dbReference type="EMBL" id="TDR29031.1"/>
    </source>
</evidence>
<comment type="subcellular location">
    <subcellularLocation>
        <location evidence="2">Cell outer membrane</location>
    </subcellularLocation>
    <subcellularLocation>
        <location evidence="1">Cell surface</location>
    </subcellularLocation>
</comment>
<evidence type="ECO:0000256" key="1">
    <source>
        <dbReference type="ARBA" id="ARBA00004241"/>
    </source>
</evidence>
<dbReference type="Gene3D" id="2.150.10.10">
    <property type="entry name" value="Serralysin-like metalloprotease, C-terminal"/>
    <property type="match status" value="1"/>
</dbReference>
<keyword evidence="4" id="KW-0813">Transport</keyword>
<evidence type="ECO:0000256" key="9">
    <source>
        <dbReference type="ARBA" id="ARBA00023136"/>
    </source>
</evidence>
<keyword evidence="8" id="KW-0653">Protein transport</keyword>
<dbReference type="InterPro" id="IPR011049">
    <property type="entry name" value="Serralysin-like_metalloprot_C"/>
</dbReference>
<evidence type="ECO:0000256" key="10">
    <source>
        <dbReference type="ARBA" id="ARBA00023237"/>
    </source>
</evidence>
<dbReference type="InterPro" id="IPR008635">
    <property type="entry name" value="Coiled_stalk_dom"/>
</dbReference>
<reference evidence="15 16" key="1">
    <citation type="submission" date="2019-03" db="EMBL/GenBank/DDBJ databases">
        <title>Genomic Encyclopedia of Type Strains, Phase IV (KMG-IV): sequencing the most valuable type-strain genomes for metagenomic binning, comparative biology and taxonomic classification.</title>
        <authorList>
            <person name="Goeker M."/>
        </authorList>
    </citation>
    <scope>NUCLEOTIDE SEQUENCE [LARGE SCALE GENOMIC DNA]</scope>
    <source>
        <strain evidence="15 16">DSM 102852</strain>
    </source>
</reference>
<keyword evidence="9" id="KW-0472">Membrane</keyword>
<dbReference type="Pfam" id="PF05658">
    <property type="entry name" value="YadA_head"/>
    <property type="match status" value="2"/>
</dbReference>
<keyword evidence="5" id="KW-1134">Transmembrane beta strand</keyword>
<dbReference type="EMBL" id="SNZE01000028">
    <property type="protein sequence ID" value="TDR29031.1"/>
    <property type="molecule type" value="Genomic_DNA"/>
</dbReference>
<comment type="caution">
    <text evidence="15">The sequence shown here is derived from an EMBL/GenBank/DDBJ whole genome shotgun (WGS) entry which is preliminary data.</text>
</comment>
<organism evidence="15 16">
    <name type="scientific">Hydromonas duriensis</name>
    <dbReference type="NCBI Taxonomy" id="1527608"/>
    <lineage>
        <taxon>Bacteria</taxon>
        <taxon>Pseudomonadati</taxon>
        <taxon>Pseudomonadota</taxon>
        <taxon>Betaproteobacteria</taxon>
        <taxon>Burkholderiales</taxon>
        <taxon>Burkholderiaceae</taxon>
        <taxon>Hydromonas</taxon>
    </lineage>
</organism>
<evidence type="ECO:0000256" key="4">
    <source>
        <dbReference type="ARBA" id="ARBA00022448"/>
    </source>
</evidence>
<evidence type="ECO:0000256" key="6">
    <source>
        <dbReference type="ARBA" id="ARBA00022692"/>
    </source>
</evidence>
<evidence type="ECO:0000259" key="12">
    <source>
        <dbReference type="Pfam" id="PF03895"/>
    </source>
</evidence>
<name>A0A4V3DJJ4_9BURK</name>
<dbReference type="SUPFAM" id="SSF101967">
    <property type="entry name" value="Adhesin YadA, collagen-binding domain"/>
    <property type="match status" value="1"/>
</dbReference>
<feature type="domain" description="Trimeric autotransporter adhesin YadA-like head" evidence="13">
    <location>
        <begin position="24"/>
        <end position="39"/>
    </location>
</feature>
<dbReference type="Proteomes" id="UP000294480">
    <property type="component" value="Unassembled WGS sequence"/>
</dbReference>
<keyword evidence="6" id="KW-0812">Transmembrane</keyword>
<sequence>MAFGTKAVSSGSGSIAIGANSSSSGSNSVALGANSVADGSTLSNAAYNPGSGSIAGVTPVGEVSVGSSGAERRITNVAAGSADTDAVNVSQLKAVRDGFNSDIKDLKGGIAAALALESAPSVAGKFTTYMGVGYYDGQSAIGISGRKTADNGRWSISGGVTASQQGKVGARLGFAKVWDDNHD</sequence>
<feature type="domain" description="Trimeric autotransporter adhesin YadA-like head" evidence="13">
    <location>
        <begin position="1"/>
        <end position="21"/>
    </location>
</feature>
<dbReference type="InterPro" id="IPR005594">
    <property type="entry name" value="YadA_C"/>
</dbReference>
<comment type="similarity">
    <text evidence="3">Belongs to the autotransporter-2 (AT-2) (TC 1.B.40) family.</text>
</comment>
<dbReference type="GO" id="GO:0009279">
    <property type="term" value="C:cell outer membrane"/>
    <property type="evidence" value="ECO:0007669"/>
    <property type="project" value="UniProtKB-SubCell"/>
</dbReference>
<dbReference type="GO" id="GO:0015031">
    <property type="term" value="P:protein transport"/>
    <property type="evidence" value="ECO:0007669"/>
    <property type="project" value="UniProtKB-KW"/>
</dbReference>
<feature type="domain" description="Trimeric autotransporter adhesin YadA-like stalk" evidence="14">
    <location>
        <begin position="73"/>
        <end position="113"/>
    </location>
</feature>
<evidence type="ECO:0000259" key="13">
    <source>
        <dbReference type="Pfam" id="PF05658"/>
    </source>
</evidence>
<gene>
    <name evidence="15" type="ORF">DFR44_12824</name>
</gene>
<proteinExistence type="inferred from homology"/>
<dbReference type="InterPro" id="IPR008640">
    <property type="entry name" value="Adhesin_Head_dom"/>
</dbReference>
<evidence type="ECO:0000313" key="16">
    <source>
        <dbReference type="Proteomes" id="UP000294480"/>
    </source>
</evidence>
<feature type="region of interest" description="Disordered" evidence="11">
    <location>
        <begin position="1"/>
        <end position="30"/>
    </location>
</feature>
<dbReference type="Pfam" id="PF03895">
    <property type="entry name" value="YadA_anchor"/>
    <property type="match status" value="1"/>
</dbReference>
<dbReference type="GO" id="GO:0009986">
    <property type="term" value="C:cell surface"/>
    <property type="evidence" value="ECO:0007669"/>
    <property type="project" value="UniProtKB-SubCell"/>
</dbReference>
<dbReference type="Pfam" id="PF05662">
    <property type="entry name" value="YadA_stalk"/>
    <property type="match status" value="1"/>
</dbReference>
<dbReference type="InterPro" id="IPR045584">
    <property type="entry name" value="Pilin-like"/>
</dbReference>
<evidence type="ECO:0000256" key="2">
    <source>
        <dbReference type="ARBA" id="ARBA00004442"/>
    </source>
</evidence>
<feature type="compositionally biased region" description="Low complexity" evidence="11">
    <location>
        <begin position="7"/>
        <end position="30"/>
    </location>
</feature>
<keyword evidence="10" id="KW-0998">Cell outer membrane</keyword>
<evidence type="ECO:0000256" key="11">
    <source>
        <dbReference type="SAM" id="MobiDB-lite"/>
    </source>
</evidence>
<feature type="domain" description="Trimeric autotransporter adhesin YadA-like C-terminal membrane anchor" evidence="12">
    <location>
        <begin position="123"/>
        <end position="175"/>
    </location>
</feature>
<evidence type="ECO:0000256" key="3">
    <source>
        <dbReference type="ARBA" id="ARBA00005848"/>
    </source>
</evidence>
<dbReference type="SUPFAM" id="SSF54523">
    <property type="entry name" value="Pili subunits"/>
    <property type="match status" value="1"/>
</dbReference>
<keyword evidence="7" id="KW-0732">Signal</keyword>
<evidence type="ECO:0000256" key="8">
    <source>
        <dbReference type="ARBA" id="ARBA00022927"/>
    </source>
</evidence>
<evidence type="ECO:0000256" key="7">
    <source>
        <dbReference type="ARBA" id="ARBA00022729"/>
    </source>
</evidence>
<dbReference type="OrthoDB" id="1632057at2"/>
<evidence type="ECO:0000259" key="14">
    <source>
        <dbReference type="Pfam" id="PF05662"/>
    </source>
</evidence>
<dbReference type="Gene3D" id="3.30.1300.30">
    <property type="entry name" value="GSPII I/J protein-like"/>
    <property type="match status" value="1"/>
</dbReference>
<dbReference type="AlphaFoldDB" id="A0A4V3DJJ4"/>
<accession>A0A4V3DJJ4</accession>
<keyword evidence="16" id="KW-1185">Reference proteome</keyword>